<proteinExistence type="inferred from homology"/>
<feature type="transmembrane region" description="Helical" evidence="9">
    <location>
        <begin position="482"/>
        <end position="498"/>
    </location>
</feature>
<gene>
    <name evidence="11" type="ORF">FPCIR_9399</name>
</gene>
<organism evidence="11 12">
    <name type="scientific">Fusarium pseudocircinatum</name>
    <dbReference type="NCBI Taxonomy" id="56676"/>
    <lineage>
        <taxon>Eukaryota</taxon>
        <taxon>Fungi</taxon>
        <taxon>Dikarya</taxon>
        <taxon>Ascomycota</taxon>
        <taxon>Pezizomycotina</taxon>
        <taxon>Sordariomycetes</taxon>
        <taxon>Hypocreomycetidae</taxon>
        <taxon>Hypocreales</taxon>
        <taxon>Nectriaceae</taxon>
        <taxon>Fusarium</taxon>
        <taxon>Fusarium fujikuroi species complex</taxon>
    </lineage>
</organism>
<dbReference type="FunFam" id="1.20.1250.20:FF:000078">
    <property type="entry name" value="MFS maltose transporter, putative"/>
    <property type="match status" value="1"/>
</dbReference>
<dbReference type="PANTHER" id="PTHR48022:SF83">
    <property type="entry name" value="MAJOR FACILITATOR SUPERFAMILY (MFS) PROFILE DOMAIN-CONTAINING PROTEIN"/>
    <property type="match status" value="1"/>
</dbReference>
<keyword evidence="4 9" id="KW-0812">Transmembrane</keyword>
<comment type="caution">
    <text evidence="11">The sequence shown here is derived from an EMBL/GenBank/DDBJ whole genome shotgun (WGS) entry which is preliminary data.</text>
</comment>
<feature type="transmembrane region" description="Helical" evidence="9">
    <location>
        <begin position="447"/>
        <end position="470"/>
    </location>
</feature>
<dbReference type="Pfam" id="PF00083">
    <property type="entry name" value="Sugar_tr"/>
    <property type="match status" value="1"/>
</dbReference>
<feature type="region of interest" description="Disordered" evidence="8">
    <location>
        <begin position="1"/>
        <end position="26"/>
    </location>
</feature>
<evidence type="ECO:0000256" key="5">
    <source>
        <dbReference type="ARBA" id="ARBA00022989"/>
    </source>
</evidence>
<dbReference type="NCBIfam" id="TIGR00879">
    <property type="entry name" value="SP"/>
    <property type="match status" value="1"/>
</dbReference>
<dbReference type="InterPro" id="IPR020846">
    <property type="entry name" value="MFS_dom"/>
</dbReference>
<feature type="transmembrane region" description="Helical" evidence="9">
    <location>
        <begin position="381"/>
        <end position="400"/>
    </location>
</feature>
<dbReference type="Proteomes" id="UP000546213">
    <property type="component" value="Unassembled WGS sequence"/>
</dbReference>
<evidence type="ECO:0000256" key="9">
    <source>
        <dbReference type="SAM" id="Phobius"/>
    </source>
</evidence>
<feature type="transmembrane region" description="Helical" evidence="9">
    <location>
        <begin position="319"/>
        <end position="341"/>
    </location>
</feature>
<evidence type="ECO:0000256" key="6">
    <source>
        <dbReference type="ARBA" id="ARBA00023136"/>
    </source>
</evidence>
<dbReference type="PROSITE" id="PS50850">
    <property type="entry name" value="MFS"/>
    <property type="match status" value="1"/>
</dbReference>
<dbReference type="GO" id="GO:0005351">
    <property type="term" value="F:carbohydrate:proton symporter activity"/>
    <property type="evidence" value="ECO:0007669"/>
    <property type="project" value="TreeGrafter"/>
</dbReference>
<feature type="domain" description="Major facilitator superfamily (MFS) profile" evidence="10">
    <location>
        <begin position="63"/>
        <end position="504"/>
    </location>
</feature>
<dbReference type="EMBL" id="JAAOAS010000264">
    <property type="protein sequence ID" value="KAF5582648.1"/>
    <property type="molecule type" value="Genomic_DNA"/>
</dbReference>
<evidence type="ECO:0000313" key="11">
    <source>
        <dbReference type="EMBL" id="KAF5582648.1"/>
    </source>
</evidence>
<accession>A0A8H5L1B2</accession>
<dbReference type="InterPro" id="IPR005829">
    <property type="entry name" value="Sugar_transporter_CS"/>
</dbReference>
<dbReference type="OrthoDB" id="6612291at2759"/>
<feature type="transmembrane region" description="Helical" evidence="9">
    <location>
        <begin position="353"/>
        <end position="374"/>
    </location>
</feature>
<comment type="similarity">
    <text evidence="2 7">Belongs to the major facilitator superfamily. Sugar transporter (TC 2.A.1.1) family.</text>
</comment>
<feature type="transmembrane region" description="Helical" evidence="9">
    <location>
        <begin position="412"/>
        <end position="435"/>
    </location>
</feature>
<dbReference type="InterPro" id="IPR036259">
    <property type="entry name" value="MFS_trans_sf"/>
</dbReference>
<feature type="compositionally biased region" description="Basic and acidic residues" evidence="8">
    <location>
        <begin position="13"/>
        <end position="25"/>
    </location>
</feature>
<reference evidence="11 12" key="1">
    <citation type="submission" date="2020-05" db="EMBL/GenBank/DDBJ databases">
        <title>Identification and distribution of gene clusters putatively required for synthesis of sphingolipid metabolism inhibitors in phylogenetically diverse species of the filamentous fungus Fusarium.</title>
        <authorList>
            <person name="Kim H.-S."/>
            <person name="Busman M."/>
            <person name="Brown D.W."/>
            <person name="Divon H."/>
            <person name="Uhlig S."/>
            <person name="Proctor R.H."/>
        </authorList>
    </citation>
    <scope>NUCLEOTIDE SEQUENCE [LARGE SCALE GENOMIC DNA]</scope>
    <source>
        <strain evidence="11 12">NRRL 36939</strain>
    </source>
</reference>
<dbReference type="AlphaFoldDB" id="A0A8H5L1B2"/>
<dbReference type="InterPro" id="IPR050360">
    <property type="entry name" value="MFS_Sugar_Transporters"/>
</dbReference>
<dbReference type="Gene3D" id="1.20.1250.20">
    <property type="entry name" value="MFS general substrate transporter like domains"/>
    <property type="match status" value="1"/>
</dbReference>
<name>A0A8H5L1B2_9HYPO</name>
<feature type="transmembrane region" description="Helical" evidence="9">
    <location>
        <begin position="198"/>
        <end position="221"/>
    </location>
</feature>
<dbReference type="GO" id="GO:0016020">
    <property type="term" value="C:membrane"/>
    <property type="evidence" value="ECO:0007669"/>
    <property type="project" value="UniProtKB-SubCell"/>
</dbReference>
<dbReference type="InterPro" id="IPR003663">
    <property type="entry name" value="Sugar/inositol_transpt"/>
</dbReference>
<dbReference type="InterPro" id="IPR005828">
    <property type="entry name" value="MFS_sugar_transport-like"/>
</dbReference>
<keyword evidence="5 9" id="KW-1133">Transmembrane helix</keyword>
<evidence type="ECO:0000256" key="2">
    <source>
        <dbReference type="ARBA" id="ARBA00010992"/>
    </source>
</evidence>
<evidence type="ECO:0000256" key="7">
    <source>
        <dbReference type="RuleBase" id="RU003346"/>
    </source>
</evidence>
<evidence type="ECO:0000256" key="3">
    <source>
        <dbReference type="ARBA" id="ARBA00022448"/>
    </source>
</evidence>
<protein>
    <submittedName>
        <fullName evidence="11">Alpha-glucoside transport</fullName>
    </submittedName>
</protein>
<keyword evidence="12" id="KW-1185">Reference proteome</keyword>
<dbReference type="PROSITE" id="PS00217">
    <property type="entry name" value="SUGAR_TRANSPORT_2"/>
    <property type="match status" value="1"/>
</dbReference>
<dbReference type="PANTHER" id="PTHR48022">
    <property type="entry name" value="PLASTIDIC GLUCOSE TRANSPORTER 4"/>
    <property type="match status" value="1"/>
</dbReference>
<feature type="transmembrane region" description="Helical" evidence="9">
    <location>
        <begin position="60"/>
        <end position="87"/>
    </location>
</feature>
<evidence type="ECO:0000256" key="4">
    <source>
        <dbReference type="ARBA" id="ARBA00022692"/>
    </source>
</evidence>
<sequence>MALKTTAYAESPAVEHCDKSPDIHHQNGHAPDADLDLVMEGNLHEHSITVLQALREYPWAVMWSLIISMAIVMEGYATALIGNLYAYPTYAEQFGVKKSSDSYQIPANWQSAMGSGPQGGAFVGAFLNGWIIHRFGYKPAFCIALILMASFICISFFGFTVELQAVGQIMCGVPWGMIATIGPAYASEVCPLKLRPFLTAYVNMCWTIGQFISAGVLKSFIDRSDEWAWRIPFALQWMWMPALAVAAVFMPESPWHLIRKGRHAEAEKLVHRLVSEREIPHVKALVALMIHTNKLEEEISAGTSYFDCFRGTDLRRTEIACVVFIGQVTCGAQFAYSATYFFQQAGLNPDNAYALNLGATAIGFICSVLVWFLLNRVGRRRLYVTGMSLEALWLLIIGALTFSKSPSAKWVQAGLCLVWLGTFHLSLGPVGWVIPSEVSSTRLRSKTVVLARCSYYLVILVANTIQPYMMNPTAWNWKGKSGFFWFAFAFLTAVWAFFRMPETRTRTYDELDIMFEAKLPTRQFRNYTVDTLQTHGNSEKQPREV</sequence>
<feature type="transmembrane region" description="Helical" evidence="9">
    <location>
        <begin position="140"/>
        <end position="159"/>
    </location>
</feature>
<keyword evidence="6 9" id="KW-0472">Membrane</keyword>
<keyword evidence="3 7" id="KW-0813">Transport</keyword>
<comment type="subcellular location">
    <subcellularLocation>
        <location evidence="1">Membrane</location>
        <topology evidence="1">Multi-pass membrane protein</topology>
    </subcellularLocation>
</comment>
<evidence type="ECO:0000259" key="10">
    <source>
        <dbReference type="PROSITE" id="PS50850"/>
    </source>
</evidence>
<feature type="transmembrane region" description="Helical" evidence="9">
    <location>
        <begin position="165"/>
        <end position="186"/>
    </location>
</feature>
<evidence type="ECO:0000256" key="8">
    <source>
        <dbReference type="SAM" id="MobiDB-lite"/>
    </source>
</evidence>
<evidence type="ECO:0000256" key="1">
    <source>
        <dbReference type="ARBA" id="ARBA00004141"/>
    </source>
</evidence>
<evidence type="ECO:0000313" key="12">
    <source>
        <dbReference type="Proteomes" id="UP000546213"/>
    </source>
</evidence>
<dbReference type="SUPFAM" id="SSF103473">
    <property type="entry name" value="MFS general substrate transporter"/>
    <property type="match status" value="1"/>
</dbReference>
<feature type="transmembrane region" description="Helical" evidence="9">
    <location>
        <begin position="227"/>
        <end position="250"/>
    </location>
</feature>